<feature type="domain" description="F-box" evidence="1">
    <location>
        <begin position="47"/>
        <end position="81"/>
    </location>
</feature>
<accession>A0A8K0MQE0</accession>
<dbReference type="EMBL" id="VOIH02000002">
    <property type="protein sequence ID" value="KAF3454294.1"/>
    <property type="molecule type" value="Genomic_DNA"/>
</dbReference>
<dbReference type="AlphaFoldDB" id="A0A8K0MQE0"/>
<protein>
    <recommendedName>
        <fullName evidence="1">F-box domain-containing protein</fullName>
    </recommendedName>
</protein>
<organism evidence="2 3">
    <name type="scientific">Rhamnella rubrinervis</name>
    <dbReference type="NCBI Taxonomy" id="2594499"/>
    <lineage>
        <taxon>Eukaryota</taxon>
        <taxon>Viridiplantae</taxon>
        <taxon>Streptophyta</taxon>
        <taxon>Embryophyta</taxon>
        <taxon>Tracheophyta</taxon>
        <taxon>Spermatophyta</taxon>
        <taxon>Magnoliopsida</taxon>
        <taxon>eudicotyledons</taxon>
        <taxon>Gunneridae</taxon>
        <taxon>Pentapetalae</taxon>
        <taxon>rosids</taxon>
        <taxon>fabids</taxon>
        <taxon>Rosales</taxon>
        <taxon>Rhamnaceae</taxon>
        <taxon>rhamnoid group</taxon>
        <taxon>Rhamneae</taxon>
        <taxon>Rhamnella</taxon>
    </lineage>
</organism>
<sequence>MISLIANEEFINGSSLEDQQPHLVKQQHEDHQELEELFQEEEEDRFGQLPDELVLTIFDKIIDAKSLVRCLSVSKRFASFVPHVDSVSLRLPRHHLAIRKGSSSSSSQTLRPVKLLKTLLNKFVAKPLRLLHHFVAAKSSRSNPRGNLLYHSPNEVLKGFKEIKSLQLEFPGYGAEVGLPNDETFLKWNSQFGNKLKSCTIIGATSIQRKTISRSNNSNEAKEHEEQGRVEPVLADEDLKLRIVWMVSSLIAASARHHLMKQVVSNFPALSNVVVTDGNKQGKLCMEEEELAELRTSLNSSMETGSSPESSSMERSMIPDLSMKLWYAPQLELPASGYVMKGATLIAIRPLEDGTVNRKGKDVGDHVLGSVAGFDCGDDEEHKAVIGEAVREMVKMKKTYVMEMTSFEPF</sequence>
<dbReference type="OrthoDB" id="812961at2759"/>
<evidence type="ECO:0000259" key="1">
    <source>
        <dbReference type="Pfam" id="PF12937"/>
    </source>
</evidence>
<dbReference type="Pfam" id="PF12937">
    <property type="entry name" value="F-box-like"/>
    <property type="match status" value="1"/>
</dbReference>
<dbReference type="CDD" id="cd09917">
    <property type="entry name" value="F-box_SF"/>
    <property type="match status" value="1"/>
</dbReference>
<dbReference type="InterPro" id="IPR036047">
    <property type="entry name" value="F-box-like_dom_sf"/>
</dbReference>
<gene>
    <name evidence="2" type="ORF">FNV43_RR04741</name>
</gene>
<comment type="caution">
    <text evidence="2">The sequence shown here is derived from an EMBL/GenBank/DDBJ whole genome shotgun (WGS) entry which is preliminary data.</text>
</comment>
<dbReference type="InterPro" id="IPR044809">
    <property type="entry name" value="AUF1-like"/>
</dbReference>
<name>A0A8K0MQE0_9ROSA</name>
<keyword evidence="3" id="KW-1185">Reference proteome</keyword>
<evidence type="ECO:0000313" key="3">
    <source>
        <dbReference type="Proteomes" id="UP000796880"/>
    </source>
</evidence>
<dbReference type="Proteomes" id="UP000796880">
    <property type="component" value="Unassembled WGS sequence"/>
</dbReference>
<dbReference type="SUPFAM" id="SSF81383">
    <property type="entry name" value="F-box domain"/>
    <property type="match status" value="1"/>
</dbReference>
<evidence type="ECO:0000313" key="2">
    <source>
        <dbReference type="EMBL" id="KAF3454294.1"/>
    </source>
</evidence>
<proteinExistence type="predicted"/>
<dbReference type="Gene3D" id="1.20.1280.50">
    <property type="match status" value="1"/>
</dbReference>
<reference evidence="2" key="1">
    <citation type="submission" date="2020-03" db="EMBL/GenBank/DDBJ databases">
        <title>A high-quality chromosome-level genome assembly of a woody plant with both climbing and erect habits, Rhamnella rubrinervis.</title>
        <authorList>
            <person name="Lu Z."/>
            <person name="Yang Y."/>
            <person name="Zhu X."/>
            <person name="Sun Y."/>
        </authorList>
    </citation>
    <scope>NUCLEOTIDE SEQUENCE</scope>
    <source>
        <strain evidence="2">BYM</strain>
        <tissue evidence="2">Leaf</tissue>
    </source>
</reference>
<dbReference type="InterPro" id="IPR001810">
    <property type="entry name" value="F-box_dom"/>
</dbReference>
<dbReference type="PANTHER" id="PTHR31215">
    <property type="entry name" value="OS05G0510400 PROTEIN-RELATED"/>
    <property type="match status" value="1"/>
</dbReference>